<dbReference type="EMBL" id="OC859798">
    <property type="protein sequence ID" value="CAD7627962.1"/>
    <property type="molecule type" value="Genomic_DNA"/>
</dbReference>
<feature type="transmembrane region" description="Helical" evidence="6">
    <location>
        <begin position="194"/>
        <end position="215"/>
    </location>
</feature>
<evidence type="ECO:0000256" key="4">
    <source>
        <dbReference type="ARBA" id="ARBA00022989"/>
    </source>
</evidence>
<evidence type="ECO:0000313" key="8">
    <source>
        <dbReference type="Proteomes" id="UP000759131"/>
    </source>
</evidence>
<dbReference type="GO" id="GO:0016192">
    <property type="term" value="P:vesicle-mediated transport"/>
    <property type="evidence" value="ECO:0007669"/>
    <property type="project" value="TreeGrafter"/>
</dbReference>
<evidence type="ECO:0000256" key="2">
    <source>
        <dbReference type="ARBA" id="ARBA00005467"/>
    </source>
</evidence>
<reference evidence="7" key="1">
    <citation type="submission" date="2020-11" db="EMBL/GenBank/DDBJ databases">
        <authorList>
            <person name="Tran Van P."/>
        </authorList>
    </citation>
    <scope>NUCLEOTIDE SEQUENCE</scope>
</reference>
<gene>
    <name evidence="7" type="ORF">OSB1V03_LOCUS8386</name>
</gene>
<evidence type="ECO:0000256" key="6">
    <source>
        <dbReference type="RuleBase" id="RU361206"/>
    </source>
</evidence>
<keyword evidence="8" id="KW-1185">Reference proteome</keyword>
<dbReference type="Pfam" id="PF05832">
    <property type="entry name" value="DUF846"/>
    <property type="match status" value="1"/>
</dbReference>
<dbReference type="PANTHER" id="PTHR13019:SF25">
    <property type="entry name" value="GOLGI APPARATUS MEMBRANE PROTEIN TVP23 HOMOLOG"/>
    <property type="match status" value="1"/>
</dbReference>
<dbReference type="OrthoDB" id="2151161at2759"/>
<feature type="transmembrane region" description="Helical" evidence="6">
    <location>
        <begin position="96"/>
        <end position="114"/>
    </location>
</feature>
<dbReference type="InterPro" id="IPR008564">
    <property type="entry name" value="TVP23-like"/>
</dbReference>
<evidence type="ECO:0000256" key="5">
    <source>
        <dbReference type="ARBA" id="ARBA00023136"/>
    </source>
</evidence>
<dbReference type="GO" id="GO:0009306">
    <property type="term" value="P:protein secretion"/>
    <property type="evidence" value="ECO:0007669"/>
    <property type="project" value="TreeGrafter"/>
</dbReference>
<dbReference type="EMBL" id="CAJPIZ010005223">
    <property type="protein sequence ID" value="CAG2108392.1"/>
    <property type="molecule type" value="Genomic_DNA"/>
</dbReference>
<dbReference type="GO" id="GO:0000139">
    <property type="term" value="C:Golgi membrane"/>
    <property type="evidence" value="ECO:0007669"/>
    <property type="project" value="TreeGrafter"/>
</dbReference>
<name>A0A7R9Q0R3_9ACAR</name>
<comment type="similarity">
    <text evidence="2 6">Belongs to the TVP23 family.</text>
</comment>
<evidence type="ECO:0000256" key="1">
    <source>
        <dbReference type="ARBA" id="ARBA00004141"/>
    </source>
</evidence>
<proteinExistence type="inferred from homology"/>
<keyword evidence="5 6" id="KW-0472">Membrane</keyword>
<evidence type="ECO:0000256" key="3">
    <source>
        <dbReference type="ARBA" id="ARBA00022692"/>
    </source>
</evidence>
<feature type="transmembrane region" description="Helical" evidence="6">
    <location>
        <begin position="120"/>
        <end position="138"/>
    </location>
</feature>
<organism evidence="7">
    <name type="scientific">Medioppia subpectinata</name>
    <dbReference type="NCBI Taxonomy" id="1979941"/>
    <lineage>
        <taxon>Eukaryota</taxon>
        <taxon>Metazoa</taxon>
        <taxon>Ecdysozoa</taxon>
        <taxon>Arthropoda</taxon>
        <taxon>Chelicerata</taxon>
        <taxon>Arachnida</taxon>
        <taxon>Acari</taxon>
        <taxon>Acariformes</taxon>
        <taxon>Sarcoptiformes</taxon>
        <taxon>Oribatida</taxon>
        <taxon>Brachypylina</taxon>
        <taxon>Oppioidea</taxon>
        <taxon>Oppiidae</taxon>
        <taxon>Medioppia</taxon>
    </lineage>
</organism>
<keyword evidence="4 6" id="KW-1133">Transmembrane helix</keyword>
<protein>
    <recommendedName>
        <fullName evidence="6">Golgi apparatus membrane protein TVP23 homolog</fullName>
    </recommendedName>
</protein>
<dbReference type="PANTHER" id="PTHR13019">
    <property type="entry name" value="GOLGI APPARATUS MEMBRANE PROTEIN TVP23"/>
    <property type="match status" value="1"/>
</dbReference>
<accession>A0A7R9Q0R3</accession>
<evidence type="ECO:0000313" key="7">
    <source>
        <dbReference type="EMBL" id="CAD7627962.1"/>
    </source>
</evidence>
<comment type="subcellular location">
    <subcellularLocation>
        <location evidence="1 6">Membrane</location>
        <topology evidence="1 6">Multi-pass membrane protein</topology>
    </subcellularLocation>
</comment>
<sequence>MQVLYNSLQTSHKSVVFRYECNKCLVCCLHFNHLSFDLTLVLILRVILRHFIANHIMMGQKPSSMSSPSSPEHIIYDFERDITVTRHQRFKHPSAAFFHIIFKVSSIVTYLFGGLFGQDFLSIFVLLIMLISMDFWTVKNVTGRLLVGLRWWNRIDDDGNSQWLFENKYRKDNTSDDSIKDVNQVSDNTADSTIFWTALIVSPILWFILLLVTIFRLNVQWFMVVSLALVLSASNLYGYIRCKLGGNFKSVLTQYVGKQIFYNFMSSSNAKTTQNIAGYPSA</sequence>
<keyword evidence="3 6" id="KW-0812">Transmembrane</keyword>
<feature type="transmembrane region" description="Helical" evidence="6">
    <location>
        <begin position="221"/>
        <end position="240"/>
    </location>
</feature>
<dbReference type="Proteomes" id="UP000759131">
    <property type="component" value="Unassembled WGS sequence"/>
</dbReference>
<dbReference type="AlphaFoldDB" id="A0A7R9Q0R3"/>